<name>A0A9D4HH34_DREPO</name>
<dbReference type="Gene3D" id="3.40.50.300">
    <property type="entry name" value="P-loop containing nucleotide triphosphate hydrolases"/>
    <property type="match status" value="1"/>
</dbReference>
<dbReference type="SUPFAM" id="SSF52540">
    <property type="entry name" value="P-loop containing nucleoside triphosphate hydrolases"/>
    <property type="match status" value="1"/>
</dbReference>
<feature type="domain" description="NACHT" evidence="3">
    <location>
        <begin position="387"/>
        <end position="496"/>
    </location>
</feature>
<dbReference type="InterPro" id="IPR032675">
    <property type="entry name" value="LRR_dom_sf"/>
</dbReference>
<dbReference type="Gene3D" id="3.80.10.10">
    <property type="entry name" value="Ribonuclease Inhibitor"/>
    <property type="match status" value="1"/>
</dbReference>
<keyword evidence="2" id="KW-0067">ATP-binding</keyword>
<dbReference type="GO" id="GO:0005524">
    <property type="term" value="F:ATP binding"/>
    <property type="evidence" value="ECO:0007669"/>
    <property type="project" value="UniProtKB-KW"/>
</dbReference>
<gene>
    <name evidence="4" type="ORF">DPMN_059995</name>
</gene>
<keyword evidence="1" id="KW-0547">Nucleotide-binding</keyword>
<dbReference type="Proteomes" id="UP000828390">
    <property type="component" value="Unassembled WGS sequence"/>
</dbReference>
<dbReference type="PROSITE" id="PS50837">
    <property type="entry name" value="NACHT"/>
    <property type="match status" value="1"/>
</dbReference>
<dbReference type="EMBL" id="JAIWYP010000013">
    <property type="protein sequence ID" value="KAH3717214.1"/>
    <property type="molecule type" value="Genomic_DNA"/>
</dbReference>
<dbReference type="PANTHER" id="PTHR46312:SF2">
    <property type="entry name" value="NUCLEOTIDE-BINDING OLIGOMERIZATION DOMAIN-CONTAINING PROTEIN 2-LIKE"/>
    <property type="match status" value="1"/>
</dbReference>
<evidence type="ECO:0000259" key="3">
    <source>
        <dbReference type="PROSITE" id="PS50837"/>
    </source>
</evidence>
<reference evidence="4" key="2">
    <citation type="submission" date="2020-11" db="EMBL/GenBank/DDBJ databases">
        <authorList>
            <person name="McCartney M.A."/>
            <person name="Auch B."/>
            <person name="Kono T."/>
            <person name="Mallez S."/>
            <person name="Becker A."/>
            <person name="Gohl D.M."/>
            <person name="Silverstein K.A.T."/>
            <person name="Koren S."/>
            <person name="Bechman K.B."/>
            <person name="Herman A."/>
            <person name="Abrahante J.E."/>
            <person name="Garbe J."/>
        </authorList>
    </citation>
    <scope>NUCLEOTIDE SEQUENCE</scope>
    <source>
        <strain evidence="4">Duluth1</strain>
        <tissue evidence="4">Whole animal</tissue>
    </source>
</reference>
<evidence type="ECO:0000313" key="4">
    <source>
        <dbReference type="EMBL" id="KAH3717214.1"/>
    </source>
</evidence>
<dbReference type="InterPro" id="IPR027897">
    <property type="entry name" value="DUF4559"/>
</dbReference>
<sequence length="992" mass="113004">MATNTNIFIDKETNNWFKACIALNVTKEGLTNFVETEIKHVHNSIGRSCGNCCTQNLVGCPTKGICKKSRNCNYHTQTKQPRQCPVKLCELVAKNVTSLHRYNGPSWFNTKAELWSTDQWQIAKCFFPPDGYINVSSIHDTDFNGVLSVLLNCKHFDSCISFTIAPKPPAPECLLTKARQIGRAIRHTTNCKVTDAELHDFLQTLDTLLADPKCLANEPTATAARTKLLNLQKDRLSLTELGELLKEANQTVIKAKETGERFSENAERTLTVGLQTLEAAILAGEIRLESKAQDMIVRIQQAANEKEKEDYERAVADLLSRLVEYYRDTVSYVPLSTLNHSLDKHVQDVYVTPKIHRINIENDGRRTKQEQILTYRDCFCRSDHLSRRTYLQGEPGSGKTSFAAKLVYDWCNVHGPSTESEKEQTTFGDVDILHNFKFLFFISLRDSRNHTYVTHMIKTQLIYKIYAEDEWERAYKLVLKIMKNVMYLVVQDGLDEWPCEHAVPSMDGIPKDHCLVLTTSRPWKLADERIKNSQIDILLEVEGISDPEEFNEKLLRCLLDETKDLKETVKQFQTFLKGRGLESISSSPMLYTLVLCTYVDHMAESLTGSSMCELYTTMLENLCKKANTQISYFDQYHLSPVKAFACTKYIRPNIDHIDSISKAAFSFLFSNKKESSLVFSDIDLSAHLSETAKQFALDSGILSKRKGKRCTDQTLSFVHKTIQEFLTAFHINRNADVIDDVLSGYLKRHNNAYRDISQMFIFRCGFNISAANKLSSMMNELNVYGVYGHYFQDCIISGYREAVANKNSPIHLHLSHFDFDSDNAEDLIQIWTLNTSHARFLKVHLAWRRFSNIYVTIRSQDASSADCHGPGSVSLHARQDPDVANRDDREEIRSSTSCIEFDLSSCHNLERLVLIGTHVTVLSNALMGLKKLEHLTIERCKCEAIDLSHCVHINSIRIIGSSLLCNCKELDLSSCNNLKLLELENYECFQMH</sequence>
<protein>
    <recommendedName>
        <fullName evidence="3">NACHT domain-containing protein</fullName>
    </recommendedName>
</protein>
<accession>A0A9D4HH34</accession>
<reference evidence="4" key="1">
    <citation type="journal article" date="2019" name="bioRxiv">
        <title>The Genome of the Zebra Mussel, Dreissena polymorpha: A Resource for Invasive Species Research.</title>
        <authorList>
            <person name="McCartney M.A."/>
            <person name="Auch B."/>
            <person name="Kono T."/>
            <person name="Mallez S."/>
            <person name="Zhang Y."/>
            <person name="Obille A."/>
            <person name="Becker A."/>
            <person name="Abrahante J.E."/>
            <person name="Garbe J."/>
            <person name="Badalamenti J.P."/>
            <person name="Herman A."/>
            <person name="Mangelson H."/>
            <person name="Liachko I."/>
            <person name="Sullivan S."/>
            <person name="Sone E.D."/>
            <person name="Koren S."/>
            <person name="Silverstein K.A.T."/>
            <person name="Beckman K.B."/>
            <person name="Gohl D.M."/>
        </authorList>
    </citation>
    <scope>NUCLEOTIDE SEQUENCE</scope>
    <source>
        <strain evidence="4">Duluth1</strain>
        <tissue evidence="4">Whole animal</tissue>
    </source>
</reference>
<evidence type="ECO:0000256" key="1">
    <source>
        <dbReference type="ARBA" id="ARBA00022741"/>
    </source>
</evidence>
<dbReference type="InterPro" id="IPR027417">
    <property type="entry name" value="P-loop_NTPase"/>
</dbReference>
<dbReference type="PANTHER" id="PTHR46312">
    <property type="entry name" value="NACHT DOMAIN-CONTAINING PROTEIN"/>
    <property type="match status" value="1"/>
</dbReference>
<evidence type="ECO:0000313" key="5">
    <source>
        <dbReference type="Proteomes" id="UP000828390"/>
    </source>
</evidence>
<dbReference type="SUPFAM" id="SSF52058">
    <property type="entry name" value="L domain-like"/>
    <property type="match status" value="1"/>
</dbReference>
<dbReference type="AlphaFoldDB" id="A0A9D4HH34"/>
<dbReference type="InterPro" id="IPR007111">
    <property type="entry name" value="NACHT_NTPase"/>
</dbReference>
<proteinExistence type="predicted"/>
<keyword evidence="5" id="KW-1185">Reference proteome</keyword>
<evidence type="ECO:0000256" key="2">
    <source>
        <dbReference type="ARBA" id="ARBA00022840"/>
    </source>
</evidence>
<organism evidence="4 5">
    <name type="scientific">Dreissena polymorpha</name>
    <name type="common">Zebra mussel</name>
    <name type="synonym">Mytilus polymorpha</name>
    <dbReference type="NCBI Taxonomy" id="45954"/>
    <lineage>
        <taxon>Eukaryota</taxon>
        <taxon>Metazoa</taxon>
        <taxon>Spiralia</taxon>
        <taxon>Lophotrochozoa</taxon>
        <taxon>Mollusca</taxon>
        <taxon>Bivalvia</taxon>
        <taxon>Autobranchia</taxon>
        <taxon>Heteroconchia</taxon>
        <taxon>Euheterodonta</taxon>
        <taxon>Imparidentia</taxon>
        <taxon>Neoheterodontei</taxon>
        <taxon>Myida</taxon>
        <taxon>Dreissenoidea</taxon>
        <taxon>Dreissenidae</taxon>
        <taxon>Dreissena</taxon>
    </lineage>
</organism>
<dbReference type="OrthoDB" id="8964250at2759"/>
<dbReference type="Pfam" id="PF15112">
    <property type="entry name" value="DUF4559"/>
    <property type="match status" value="1"/>
</dbReference>
<comment type="caution">
    <text evidence="4">The sequence shown here is derived from an EMBL/GenBank/DDBJ whole genome shotgun (WGS) entry which is preliminary data.</text>
</comment>